<dbReference type="Proteomes" id="UP000322983">
    <property type="component" value="Chromosome"/>
</dbReference>
<dbReference type="RefSeq" id="WP_054845394.1">
    <property type="nucleotide sequence ID" value="NZ_AP018929.1"/>
</dbReference>
<organism evidence="2 3">
    <name type="scientific">Sulfuracidifex tepidarius</name>
    <dbReference type="NCBI Taxonomy" id="1294262"/>
    <lineage>
        <taxon>Archaea</taxon>
        <taxon>Thermoproteota</taxon>
        <taxon>Thermoprotei</taxon>
        <taxon>Sulfolobales</taxon>
        <taxon>Sulfolobaceae</taxon>
        <taxon>Sulfuracidifex</taxon>
    </lineage>
</organism>
<gene>
    <name evidence="2" type="ORF">IC006_0106</name>
</gene>
<accession>A0A510DRP1</accession>
<dbReference type="EMBL" id="AP018929">
    <property type="protein sequence ID" value="BBG22822.1"/>
    <property type="molecule type" value="Genomic_DNA"/>
</dbReference>
<proteinExistence type="predicted"/>
<dbReference type="InterPro" id="IPR029044">
    <property type="entry name" value="Nucleotide-diphossugar_trans"/>
</dbReference>
<evidence type="ECO:0008006" key="4">
    <source>
        <dbReference type="Google" id="ProtNLM"/>
    </source>
</evidence>
<sequence>MTGVEALDTDLISFLDDDDIFMPCKVRVVKEIFNERPYLTGVHNFQKFITPTGAEINKPFNNTLVKQYVKLQPSRDVEINKDNALSLYKKYPSIHHNNSSFTVRRYLIEKYRDLFVNLSLILDLLLYFITAKEGLFYNFLGH</sequence>
<dbReference type="SUPFAM" id="SSF53448">
    <property type="entry name" value="Nucleotide-diphospho-sugar transferases"/>
    <property type="match status" value="1"/>
</dbReference>
<name>A0A510DRP1_9CREN</name>
<dbReference type="GeneID" id="41714006"/>
<reference evidence="2 3" key="1">
    <citation type="journal article" date="2020" name="Int. J. Syst. Evol. Microbiol.">
        <title>Sulfuracidifex tepidarius gen. nov., sp. nov. and transfer of Sulfolobus metallicus Huber and Stetter 1992 to the genus Sulfuracidifex as Sulfuracidifex metallicus comb. nov.</title>
        <authorList>
            <person name="Itoh T."/>
            <person name="Miura T."/>
            <person name="Sakai H.D."/>
            <person name="Kato S."/>
            <person name="Ohkuma M."/>
            <person name="Takashina T."/>
        </authorList>
    </citation>
    <scope>NUCLEOTIDE SEQUENCE [LARGE SCALE GENOMIC DNA]</scope>
    <source>
        <strain evidence="2 3">IC-006</strain>
    </source>
</reference>
<keyword evidence="1" id="KW-0812">Transmembrane</keyword>
<evidence type="ECO:0000256" key="1">
    <source>
        <dbReference type="SAM" id="Phobius"/>
    </source>
</evidence>
<keyword evidence="1" id="KW-0472">Membrane</keyword>
<evidence type="ECO:0000313" key="3">
    <source>
        <dbReference type="Proteomes" id="UP000322983"/>
    </source>
</evidence>
<keyword evidence="3" id="KW-1185">Reference proteome</keyword>
<dbReference type="OrthoDB" id="44225at2157"/>
<dbReference type="AlphaFoldDB" id="A0A510DRP1"/>
<dbReference type="KEGG" id="step:IC006_0106"/>
<dbReference type="Gene3D" id="3.90.550.10">
    <property type="entry name" value="Spore Coat Polysaccharide Biosynthesis Protein SpsA, Chain A"/>
    <property type="match status" value="1"/>
</dbReference>
<protein>
    <recommendedName>
        <fullName evidence="4">Glycosyltransferase 2-like domain-containing protein</fullName>
    </recommendedName>
</protein>
<keyword evidence="1" id="KW-1133">Transmembrane helix</keyword>
<evidence type="ECO:0000313" key="2">
    <source>
        <dbReference type="EMBL" id="BBG22822.1"/>
    </source>
</evidence>
<feature type="transmembrane region" description="Helical" evidence="1">
    <location>
        <begin position="114"/>
        <end position="131"/>
    </location>
</feature>